<evidence type="ECO:0000313" key="1">
    <source>
        <dbReference type="EMBL" id="DAD85339.1"/>
    </source>
</evidence>
<organism evidence="1">
    <name type="scientific">Siphoviridae sp. ct8Ri8</name>
    <dbReference type="NCBI Taxonomy" id="2826170"/>
    <lineage>
        <taxon>Viruses</taxon>
        <taxon>Duplodnaviria</taxon>
        <taxon>Heunggongvirae</taxon>
        <taxon>Uroviricota</taxon>
        <taxon>Caudoviricetes</taxon>
    </lineage>
</organism>
<name>A0A8S5MTR4_9CAUD</name>
<protein>
    <recommendedName>
        <fullName evidence="2">Head completion protein</fullName>
    </recommendedName>
</protein>
<sequence length="181" mass="20753">MIDETDIQQILKKDGFELSDDEFQLLLEIVKSQINQGLDVPIEPVSFTQVENGFNDDKLLVDMFPIDEIHSLKIGDSILIEDKDYNIDYDDGILYFNRTYNGFLRLEYSAGLTTQEYSTHIVPLIINMLEYNLDNSKDKNASSITESDVTISYDTSIGKGALIQKTLNDLNNRYSTYIRML</sequence>
<accession>A0A8S5MTR4</accession>
<dbReference type="EMBL" id="BK014980">
    <property type="protein sequence ID" value="DAD85339.1"/>
    <property type="molecule type" value="Genomic_DNA"/>
</dbReference>
<evidence type="ECO:0008006" key="2">
    <source>
        <dbReference type="Google" id="ProtNLM"/>
    </source>
</evidence>
<reference evidence="1" key="1">
    <citation type="journal article" date="2021" name="Proc. Natl. Acad. Sci. U.S.A.">
        <title>A Catalog of Tens of Thousands of Viruses from Human Metagenomes Reveals Hidden Associations with Chronic Diseases.</title>
        <authorList>
            <person name="Tisza M.J."/>
            <person name="Buck C.B."/>
        </authorList>
    </citation>
    <scope>NUCLEOTIDE SEQUENCE</scope>
    <source>
        <strain evidence="1">Ct8Ri8</strain>
    </source>
</reference>
<proteinExistence type="predicted"/>